<accession>A0A380JF84</accession>
<name>A0A380JF84_STRDO</name>
<dbReference type="RefSeq" id="WP_115325117.1">
    <property type="nucleotide sequence ID" value="NZ_UHFA01000002.1"/>
</dbReference>
<dbReference type="Proteomes" id="UP000254082">
    <property type="component" value="Unassembled WGS sequence"/>
</dbReference>
<gene>
    <name evidence="1" type="ORF">NCTC11391_01718</name>
</gene>
<keyword evidence="2" id="KW-1185">Reference proteome</keyword>
<reference evidence="1 2" key="1">
    <citation type="submission" date="2018-06" db="EMBL/GenBank/DDBJ databases">
        <authorList>
            <consortium name="Pathogen Informatics"/>
            <person name="Doyle S."/>
        </authorList>
    </citation>
    <scope>NUCLEOTIDE SEQUENCE [LARGE SCALE GENOMIC DNA]</scope>
    <source>
        <strain evidence="2">NCTC 11391</strain>
    </source>
</reference>
<dbReference type="OrthoDB" id="9979300at2"/>
<organism evidence="1 2">
    <name type="scientific">Streptococcus downei MFe28</name>
    <dbReference type="NCBI Taxonomy" id="764290"/>
    <lineage>
        <taxon>Bacteria</taxon>
        <taxon>Bacillati</taxon>
        <taxon>Bacillota</taxon>
        <taxon>Bacilli</taxon>
        <taxon>Lactobacillales</taxon>
        <taxon>Streptococcaceae</taxon>
        <taxon>Streptococcus</taxon>
    </lineage>
</organism>
<dbReference type="AlphaFoldDB" id="A0A380JF84"/>
<evidence type="ECO:0000313" key="2">
    <source>
        <dbReference type="Proteomes" id="UP000254082"/>
    </source>
</evidence>
<sequence length="376" mass="43058">MGKKRKHIKVGKLIPFLNKLKLWLKKFWWTLIVASLIVPVIKDYSSHVMNNHYDNSKEIVISDNDISNINNKTGMVESVTTNPKIFSNFILNSLTVENKRATSQAITKIELYGIRKKPYKIKDLQYDGGFFEDNQKFVLLTYNNGNEKAATPSYHIKYIAYEKGLSKDHLLKDQVIKKTNVNSGDVKSLAIENFEQFRSEFETNDKLENLNVVITNNKGAQVKNLNLIVRYDRNKKKFVKPQVGSTGPGVGDVPLLNLTSNVKQQSASCSQILKHGANNVGFTVLVDKTCQLEYKVKIESGKKIITNNKSYNVIMRVPVYTQENSGFYGDFYEFLLKHNTELDKPISYNKKLISEFDKKLVFDKYKAARKFSKAQI</sequence>
<protein>
    <submittedName>
        <fullName evidence="1">Uncharacterized protein</fullName>
    </submittedName>
</protein>
<proteinExistence type="predicted"/>
<dbReference type="EMBL" id="UHFA01000002">
    <property type="protein sequence ID" value="SUN36741.1"/>
    <property type="molecule type" value="Genomic_DNA"/>
</dbReference>
<evidence type="ECO:0000313" key="1">
    <source>
        <dbReference type="EMBL" id="SUN36741.1"/>
    </source>
</evidence>